<evidence type="ECO:0000256" key="2">
    <source>
        <dbReference type="SAM" id="Phobius"/>
    </source>
</evidence>
<sequence length="362" mass="40642">MALIRYCCLLVALAVLAQFFILTNDTSELIIIREQNIVNQVVLAMLGASTYKSTMMLRSLSKNSSVSRYIRVSFSIPREGMCENIEQLENCTHNSDFVVTRRNNNEFFVHAVLVDNDDLNRTCQEPSNRDRIFYVDYPGHEERPNGTEGFNDYQVWYKCGLFNELKGKLVKKDDSSWWHDACFISVIVIICILVSWFLIRTYKRESRNVQPAGENSSDSGQSGRTSHTNVNSSSGTRSSVSQSSVDGRNENGISIHLAQLNPHMSEGQNGNVAETSLKDKNDFTADECGHSEEPNSKEPSTSDKQSDKASTSKMSVDEKKMTGSSEKPSEEQNLPKTNSDAADHETDEELDDPKAKLLKPRN</sequence>
<feature type="compositionally biased region" description="Polar residues" evidence="1">
    <location>
        <begin position="213"/>
        <end position="229"/>
    </location>
</feature>
<accession>A0A8R1DVQ9</accession>
<feature type="region of interest" description="Disordered" evidence="1">
    <location>
        <begin position="207"/>
        <end position="249"/>
    </location>
</feature>
<feature type="compositionally biased region" description="Basic and acidic residues" evidence="1">
    <location>
        <begin position="282"/>
        <end position="307"/>
    </location>
</feature>
<keyword evidence="5" id="KW-1185">Reference proteome</keyword>
<feature type="transmembrane region" description="Helical" evidence="2">
    <location>
        <begin position="177"/>
        <end position="199"/>
    </location>
</feature>
<feature type="chain" id="PRO_5035894471" evidence="3">
    <location>
        <begin position="18"/>
        <end position="362"/>
    </location>
</feature>
<reference evidence="5" key="1">
    <citation type="submission" date="2010-08" db="EMBL/GenBank/DDBJ databases">
        <authorList>
            <consortium name="Caenorhabditis japonica Sequencing Consortium"/>
            <person name="Wilson R.K."/>
        </authorList>
    </citation>
    <scope>NUCLEOTIDE SEQUENCE [LARGE SCALE GENOMIC DNA]</scope>
    <source>
        <strain evidence="5">DF5081</strain>
    </source>
</reference>
<evidence type="ECO:0000256" key="3">
    <source>
        <dbReference type="SAM" id="SignalP"/>
    </source>
</evidence>
<keyword evidence="3" id="KW-0732">Signal</keyword>
<organism evidence="4 5">
    <name type="scientific">Caenorhabditis japonica</name>
    <dbReference type="NCBI Taxonomy" id="281687"/>
    <lineage>
        <taxon>Eukaryota</taxon>
        <taxon>Metazoa</taxon>
        <taxon>Ecdysozoa</taxon>
        <taxon>Nematoda</taxon>
        <taxon>Chromadorea</taxon>
        <taxon>Rhabditida</taxon>
        <taxon>Rhabditina</taxon>
        <taxon>Rhabditomorpha</taxon>
        <taxon>Rhabditoidea</taxon>
        <taxon>Rhabditidae</taxon>
        <taxon>Peloderinae</taxon>
        <taxon>Caenorhabditis</taxon>
    </lineage>
</organism>
<dbReference type="AlphaFoldDB" id="A0A8R1DVQ9"/>
<protein>
    <submittedName>
        <fullName evidence="4">Uncharacterized protein</fullName>
    </submittedName>
</protein>
<keyword evidence="2" id="KW-1133">Transmembrane helix</keyword>
<keyword evidence="2" id="KW-0812">Transmembrane</keyword>
<evidence type="ECO:0000313" key="4">
    <source>
        <dbReference type="EnsemblMetazoa" id="CJA13419.1"/>
    </source>
</evidence>
<proteinExistence type="predicted"/>
<dbReference type="Proteomes" id="UP000005237">
    <property type="component" value="Unassembled WGS sequence"/>
</dbReference>
<dbReference type="EnsemblMetazoa" id="CJA13419.1">
    <property type="protein sequence ID" value="CJA13419.1"/>
    <property type="gene ID" value="WBGene00132623"/>
</dbReference>
<feature type="signal peptide" evidence="3">
    <location>
        <begin position="1"/>
        <end position="17"/>
    </location>
</feature>
<name>A0A8R1DVQ9_CAEJA</name>
<reference evidence="4" key="2">
    <citation type="submission" date="2022-06" db="UniProtKB">
        <authorList>
            <consortium name="EnsemblMetazoa"/>
        </authorList>
    </citation>
    <scope>IDENTIFICATION</scope>
    <source>
        <strain evidence="4">DF5081</strain>
    </source>
</reference>
<keyword evidence="2" id="KW-0472">Membrane</keyword>
<feature type="compositionally biased region" description="Low complexity" evidence="1">
    <location>
        <begin position="230"/>
        <end position="245"/>
    </location>
</feature>
<feature type="compositionally biased region" description="Polar residues" evidence="1">
    <location>
        <begin position="322"/>
        <end position="340"/>
    </location>
</feature>
<feature type="region of interest" description="Disordered" evidence="1">
    <location>
        <begin position="282"/>
        <end position="362"/>
    </location>
</feature>
<evidence type="ECO:0000256" key="1">
    <source>
        <dbReference type="SAM" id="MobiDB-lite"/>
    </source>
</evidence>
<evidence type="ECO:0000313" key="5">
    <source>
        <dbReference type="Proteomes" id="UP000005237"/>
    </source>
</evidence>